<name>A0A6G1QP00_CHAAH</name>
<proteinExistence type="predicted"/>
<accession>A0A6G1QP00</accession>
<reference evidence="1 2" key="1">
    <citation type="submission" date="2019-02" db="EMBL/GenBank/DDBJ databases">
        <title>Opniocepnalus argus genome.</title>
        <authorList>
            <person name="Zhou C."/>
            <person name="Xiao S."/>
        </authorList>
    </citation>
    <scope>NUCLEOTIDE SEQUENCE [LARGE SCALE GENOMIC DNA]</scope>
    <source>
        <strain evidence="1">OARG1902GOOAL</strain>
        <tissue evidence="1">Muscle</tissue>
    </source>
</reference>
<evidence type="ECO:0000313" key="1">
    <source>
        <dbReference type="EMBL" id="KAF3703806.1"/>
    </source>
</evidence>
<organism evidence="1 2">
    <name type="scientific">Channa argus</name>
    <name type="common">Northern snakehead</name>
    <name type="synonym">Ophicephalus argus</name>
    <dbReference type="NCBI Taxonomy" id="215402"/>
    <lineage>
        <taxon>Eukaryota</taxon>
        <taxon>Metazoa</taxon>
        <taxon>Chordata</taxon>
        <taxon>Craniata</taxon>
        <taxon>Vertebrata</taxon>
        <taxon>Euteleostomi</taxon>
        <taxon>Actinopterygii</taxon>
        <taxon>Neopterygii</taxon>
        <taxon>Teleostei</taxon>
        <taxon>Neoteleostei</taxon>
        <taxon>Acanthomorphata</taxon>
        <taxon>Anabantaria</taxon>
        <taxon>Anabantiformes</taxon>
        <taxon>Channoidei</taxon>
        <taxon>Channidae</taxon>
        <taxon>Channa</taxon>
    </lineage>
</organism>
<reference evidence="2" key="2">
    <citation type="submission" date="2019-02" db="EMBL/GenBank/DDBJ databases">
        <title>Opniocepnalus argus Var Kimnra genome.</title>
        <authorList>
            <person name="Zhou C."/>
            <person name="Xiao S."/>
        </authorList>
    </citation>
    <scope>NUCLEOTIDE SEQUENCE [LARGE SCALE GENOMIC DNA]</scope>
</reference>
<sequence length="64" mass="6782">MLGIQIEIGSLVGSVGHDSSPEAQQVDDDVGEFGAMGDRVAQLVDTDLVSVELQSFTNPPLCRH</sequence>
<evidence type="ECO:0000313" key="2">
    <source>
        <dbReference type="Proteomes" id="UP000503349"/>
    </source>
</evidence>
<protein>
    <submittedName>
        <fullName evidence="1">Uncharacterized protein</fullName>
    </submittedName>
</protein>
<keyword evidence="2" id="KW-1185">Reference proteome</keyword>
<dbReference type="AlphaFoldDB" id="A0A6G1QP00"/>
<dbReference type="Proteomes" id="UP000503349">
    <property type="component" value="Chromosome 19"/>
</dbReference>
<gene>
    <name evidence="1" type="ORF">EXN66_Car019494</name>
</gene>
<dbReference type="EMBL" id="CM015730">
    <property type="protein sequence ID" value="KAF3703806.1"/>
    <property type="molecule type" value="Genomic_DNA"/>
</dbReference>